<keyword evidence="3" id="KW-0999">Mitochondrion inner membrane</keyword>
<organism evidence="7 8">
    <name type="scientific">Argiope bruennichi</name>
    <name type="common">Wasp spider</name>
    <name type="synonym">Aranea bruennichi</name>
    <dbReference type="NCBI Taxonomy" id="94029"/>
    <lineage>
        <taxon>Eukaryota</taxon>
        <taxon>Metazoa</taxon>
        <taxon>Ecdysozoa</taxon>
        <taxon>Arthropoda</taxon>
        <taxon>Chelicerata</taxon>
        <taxon>Arachnida</taxon>
        <taxon>Araneae</taxon>
        <taxon>Araneomorphae</taxon>
        <taxon>Entelegynae</taxon>
        <taxon>Araneoidea</taxon>
        <taxon>Araneidae</taxon>
        <taxon>Argiope</taxon>
    </lineage>
</organism>
<dbReference type="InterPro" id="IPR018796">
    <property type="entry name" value="COA8"/>
</dbReference>
<evidence type="ECO:0000256" key="6">
    <source>
        <dbReference type="ARBA" id="ARBA00023136"/>
    </source>
</evidence>
<dbReference type="Pfam" id="PF10231">
    <property type="entry name" value="COA8"/>
    <property type="match status" value="1"/>
</dbReference>
<keyword evidence="5" id="KW-0496">Mitochondrion</keyword>
<name>A0A8T0EA09_ARGBR</name>
<reference evidence="7" key="2">
    <citation type="submission" date="2020-06" db="EMBL/GenBank/DDBJ databases">
        <authorList>
            <person name="Sheffer M."/>
        </authorList>
    </citation>
    <scope>NUCLEOTIDE SEQUENCE</scope>
</reference>
<sequence>MHFLRDCLFRHTTYFLKQNKFLYYLSQNQNRVEFHLCVSLLQTNKQDIPPEIKPASDDGVWIGPPHPVSQLRLKVFPESTDLTKEEREFYSQCKKTQAWNHEYWEAHNNDFHKSEEHKSDDMSLFYEHFLKRNYSKHIAYNWNWYKKNFELLYLSAKVNFSKLKKIFTG</sequence>
<dbReference type="EMBL" id="JABXBU010002228">
    <property type="protein sequence ID" value="KAF8769866.1"/>
    <property type="molecule type" value="Genomic_DNA"/>
</dbReference>
<keyword evidence="4" id="KW-0809">Transit peptide</keyword>
<evidence type="ECO:0000256" key="3">
    <source>
        <dbReference type="ARBA" id="ARBA00022792"/>
    </source>
</evidence>
<keyword evidence="6" id="KW-0472">Membrane</keyword>
<evidence type="ECO:0000256" key="2">
    <source>
        <dbReference type="ARBA" id="ARBA00005453"/>
    </source>
</evidence>
<dbReference type="PANTHER" id="PTHR31107:SF2">
    <property type="entry name" value="CYTOCHROME C OXIDASE ASSEMBLY FACTOR 8"/>
    <property type="match status" value="1"/>
</dbReference>
<comment type="caution">
    <text evidence="7">The sequence shown here is derived from an EMBL/GenBank/DDBJ whole genome shotgun (WGS) entry which is preliminary data.</text>
</comment>
<evidence type="ECO:0000256" key="5">
    <source>
        <dbReference type="ARBA" id="ARBA00023128"/>
    </source>
</evidence>
<comment type="similarity">
    <text evidence="2">Belongs to the COA8 family.</text>
</comment>
<comment type="subcellular location">
    <subcellularLocation>
        <location evidence="1">Mitochondrion inner membrane</location>
        <topology evidence="1">Peripheral membrane protein</topology>
        <orientation evidence="1">Matrix side</orientation>
    </subcellularLocation>
</comment>
<keyword evidence="8" id="KW-1185">Reference proteome</keyword>
<reference evidence="7" key="1">
    <citation type="journal article" date="2020" name="bioRxiv">
        <title>Chromosome-level reference genome of the European wasp spider Argiope bruennichi: a resource for studies on range expansion and evolutionary adaptation.</title>
        <authorList>
            <person name="Sheffer M.M."/>
            <person name="Hoppe A."/>
            <person name="Krehenwinkel H."/>
            <person name="Uhl G."/>
            <person name="Kuss A.W."/>
            <person name="Jensen L."/>
            <person name="Jensen C."/>
            <person name="Gillespie R.G."/>
            <person name="Hoff K.J."/>
            <person name="Prost S."/>
        </authorList>
    </citation>
    <scope>NUCLEOTIDE SEQUENCE</scope>
</reference>
<evidence type="ECO:0000256" key="1">
    <source>
        <dbReference type="ARBA" id="ARBA00004443"/>
    </source>
</evidence>
<protein>
    <submittedName>
        <fullName evidence="7">COA8 family protein-like protein</fullName>
    </submittedName>
</protein>
<dbReference type="Proteomes" id="UP000807504">
    <property type="component" value="Unassembled WGS sequence"/>
</dbReference>
<evidence type="ECO:0000256" key="4">
    <source>
        <dbReference type="ARBA" id="ARBA00022946"/>
    </source>
</evidence>
<dbReference type="AlphaFoldDB" id="A0A8T0EA09"/>
<dbReference type="GO" id="GO:0097193">
    <property type="term" value="P:intrinsic apoptotic signaling pathway"/>
    <property type="evidence" value="ECO:0007669"/>
    <property type="project" value="InterPro"/>
</dbReference>
<dbReference type="PANTHER" id="PTHR31107">
    <property type="entry name" value="APOPTOGENIC PROTEIN 1, MITOCHONDRIAL"/>
    <property type="match status" value="1"/>
</dbReference>
<accession>A0A8T0EA09</accession>
<gene>
    <name evidence="7" type="ORF">HNY73_017465</name>
</gene>
<proteinExistence type="inferred from homology"/>
<dbReference type="GO" id="GO:0005743">
    <property type="term" value="C:mitochondrial inner membrane"/>
    <property type="evidence" value="ECO:0007669"/>
    <property type="project" value="UniProtKB-SubCell"/>
</dbReference>
<evidence type="ECO:0000313" key="8">
    <source>
        <dbReference type="Proteomes" id="UP000807504"/>
    </source>
</evidence>
<evidence type="ECO:0000313" key="7">
    <source>
        <dbReference type="EMBL" id="KAF8769866.1"/>
    </source>
</evidence>